<keyword evidence="2" id="KW-0812">Transmembrane</keyword>
<dbReference type="Proteomes" id="UP000507470">
    <property type="component" value="Unassembled WGS sequence"/>
</dbReference>
<protein>
    <submittedName>
        <fullName evidence="7">Uncharacterized protein</fullName>
    </submittedName>
</protein>
<sequence>MDQVSARTNQMKEKISVQIISVVKEMLNVLMVANAYGILHNVMSTLDVTMGQMKVRLHVKGTRPGMKVHCADQIQCIDIWEQCDGKPVHCRDGSDDQENIYRRRPCFGMKVHCADQIQCIYNWEQCDSETVHCRDGSDEQEDISTNNDSIVLSQLMFFSLLPPGIVDGDNVPAIMENVFTSISSVTGRMTAEIILMKKNLVLETITDFESLNQLSYNYMYSVNLQNIIDILSSITTYEKRIIKQDLLQECVHTT</sequence>
<reference evidence="7 8" key="1">
    <citation type="submission" date="2020-06" db="EMBL/GenBank/DDBJ databases">
        <authorList>
            <person name="Li R."/>
            <person name="Bekaert M."/>
        </authorList>
    </citation>
    <scope>NUCLEOTIDE SEQUENCE [LARGE SCALE GENOMIC DNA]</scope>
    <source>
        <strain evidence="8">wild</strain>
    </source>
</reference>
<proteinExistence type="predicted"/>
<organism evidence="7 8">
    <name type="scientific">Mytilus coruscus</name>
    <name type="common">Sea mussel</name>
    <dbReference type="NCBI Taxonomy" id="42192"/>
    <lineage>
        <taxon>Eukaryota</taxon>
        <taxon>Metazoa</taxon>
        <taxon>Spiralia</taxon>
        <taxon>Lophotrochozoa</taxon>
        <taxon>Mollusca</taxon>
        <taxon>Bivalvia</taxon>
        <taxon>Autobranchia</taxon>
        <taxon>Pteriomorphia</taxon>
        <taxon>Mytilida</taxon>
        <taxon>Mytiloidea</taxon>
        <taxon>Mytilidae</taxon>
        <taxon>Mytilinae</taxon>
        <taxon>Mytilus</taxon>
    </lineage>
</organism>
<evidence type="ECO:0000256" key="2">
    <source>
        <dbReference type="ARBA" id="ARBA00022692"/>
    </source>
</evidence>
<keyword evidence="8" id="KW-1185">Reference proteome</keyword>
<comment type="subcellular location">
    <subcellularLocation>
        <location evidence="1">Membrane</location>
        <topology evidence="1">Single-pass membrane protein</topology>
    </subcellularLocation>
</comment>
<dbReference type="InterPro" id="IPR050685">
    <property type="entry name" value="LDLR"/>
</dbReference>
<keyword evidence="4" id="KW-1133">Transmembrane helix</keyword>
<evidence type="ECO:0000256" key="4">
    <source>
        <dbReference type="ARBA" id="ARBA00022989"/>
    </source>
</evidence>
<dbReference type="PANTHER" id="PTHR24270">
    <property type="entry name" value="LOW-DENSITY LIPOPROTEIN RECEPTOR-RELATED"/>
    <property type="match status" value="1"/>
</dbReference>
<dbReference type="GO" id="GO:0005886">
    <property type="term" value="C:plasma membrane"/>
    <property type="evidence" value="ECO:0007669"/>
    <property type="project" value="TreeGrafter"/>
</dbReference>
<keyword evidence="5" id="KW-0472">Membrane</keyword>
<keyword evidence="3" id="KW-0677">Repeat</keyword>
<accession>A0A6J8EI38</accession>
<gene>
    <name evidence="7" type="ORF">MCOR_52574</name>
</gene>
<name>A0A6J8EI38_MYTCO</name>
<evidence type="ECO:0000256" key="5">
    <source>
        <dbReference type="ARBA" id="ARBA00023136"/>
    </source>
</evidence>
<evidence type="ECO:0000256" key="3">
    <source>
        <dbReference type="ARBA" id="ARBA00022737"/>
    </source>
</evidence>
<dbReference type="SMART" id="SM00192">
    <property type="entry name" value="LDLa"/>
    <property type="match status" value="2"/>
</dbReference>
<evidence type="ECO:0000256" key="1">
    <source>
        <dbReference type="ARBA" id="ARBA00004167"/>
    </source>
</evidence>
<evidence type="ECO:0000256" key="6">
    <source>
        <dbReference type="ARBA" id="ARBA00023157"/>
    </source>
</evidence>
<dbReference type="CDD" id="cd00112">
    <property type="entry name" value="LDLa"/>
    <property type="match status" value="1"/>
</dbReference>
<dbReference type="InterPro" id="IPR002172">
    <property type="entry name" value="LDrepeatLR_classA_rpt"/>
</dbReference>
<evidence type="ECO:0000313" key="7">
    <source>
        <dbReference type="EMBL" id="CAC5420349.1"/>
    </source>
</evidence>
<dbReference type="EMBL" id="CACVKT020009100">
    <property type="protein sequence ID" value="CAC5420349.1"/>
    <property type="molecule type" value="Genomic_DNA"/>
</dbReference>
<keyword evidence="6" id="KW-1015">Disulfide bond</keyword>
<evidence type="ECO:0000313" key="8">
    <source>
        <dbReference type="Proteomes" id="UP000507470"/>
    </source>
</evidence>
<dbReference type="AlphaFoldDB" id="A0A6J8EI38"/>